<protein>
    <submittedName>
        <fullName evidence="2">Uncharacterized protein</fullName>
    </submittedName>
</protein>
<feature type="compositionally biased region" description="Polar residues" evidence="1">
    <location>
        <begin position="314"/>
        <end position="325"/>
    </location>
</feature>
<dbReference type="Proteomes" id="UP001279734">
    <property type="component" value="Unassembled WGS sequence"/>
</dbReference>
<organism evidence="2 3">
    <name type="scientific">Nepenthes gracilis</name>
    <name type="common">Slender pitcher plant</name>
    <dbReference type="NCBI Taxonomy" id="150966"/>
    <lineage>
        <taxon>Eukaryota</taxon>
        <taxon>Viridiplantae</taxon>
        <taxon>Streptophyta</taxon>
        <taxon>Embryophyta</taxon>
        <taxon>Tracheophyta</taxon>
        <taxon>Spermatophyta</taxon>
        <taxon>Magnoliopsida</taxon>
        <taxon>eudicotyledons</taxon>
        <taxon>Gunneridae</taxon>
        <taxon>Pentapetalae</taxon>
        <taxon>Caryophyllales</taxon>
        <taxon>Nepenthaceae</taxon>
        <taxon>Nepenthes</taxon>
    </lineage>
</organism>
<reference evidence="2" key="1">
    <citation type="submission" date="2023-05" db="EMBL/GenBank/DDBJ databases">
        <title>Nepenthes gracilis genome sequencing.</title>
        <authorList>
            <person name="Fukushima K."/>
        </authorList>
    </citation>
    <scope>NUCLEOTIDE SEQUENCE</scope>
    <source>
        <strain evidence="2">SING2019-196</strain>
    </source>
</reference>
<dbReference type="AlphaFoldDB" id="A0AAD3SZ77"/>
<gene>
    <name evidence="2" type="ORF">Nepgr_021118</name>
</gene>
<dbReference type="EMBL" id="BSYO01000020">
    <property type="protein sequence ID" value="GMH19277.1"/>
    <property type="molecule type" value="Genomic_DNA"/>
</dbReference>
<evidence type="ECO:0000256" key="1">
    <source>
        <dbReference type="SAM" id="MobiDB-lite"/>
    </source>
</evidence>
<dbReference type="PANTHER" id="PTHR33924">
    <property type="entry name" value="CATION-TRANSPORTING ATPASE"/>
    <property type="match status" value="1"/>
</dbReference>
<evidence type="ECO:0000313" key="2">
    <source>
        <dbReference type="EMBL" id="GMH19277.1"/>
    </source>
</evidence>
<feature type="region of interest" description="Disordered" evidence="1">
    <location>
        <begin position="73"/>
        <end position="96"/>
    </location>
</feature>
<keyword evidence="3" id="KW-1185">Reference proteome</keyword>
<dbReference type="PANTHER" id="PTHR33924:SF5">
    <property type="entry name" value="CATION-TRANSPORTING ATPASE"/>
    <property type="match status" value="1"/>
</dbReference>
<name>A0AAD3SZ77_NEPGR</name>
<comment type="caution">
    <text evidence="2">The sequence shown here is derived from an EMBL/GenBank/DDBJ whole genome shotgun (WGS) entry which is preliminary data.</text>
</comment>
<feature type="region of interest" description="Disordered" evidence="1">
    <location>
        <begin position="291"/>
        <end position="328"/>
    </location>
</feature>
<proteinExistence type="predicted"/>
<sequence>MEEECGSMKIPRSEPKVMVGEKLRGRELGGDSEPVYKRVQMRDLQSVLHSEGIDTRCPTSSKLDSAKEHIHNVKKEASQVTQKDLNEKSGPTHSERSLLVELDPKPLDLNIEACIDENQSCNDTVISIKNDKKNSSVDCEPKFRSLGGSGLDLNTEDISGLVDLDPFYPYKTNLPLKCRDESECGSSTGPLGDKDPLRIWKEMKQNGFLSPSYGGIPVPKQRGRKSKNDVLKKKMEQAKKEQVDKLAKIAGPSGLLNGLNPGIINHVRNSKQVCSIIKAIVGSEKHENRHIGCKQASQTRGGAKEVGKRKKESVSFSGDQGSSLSHEAASLSGMRGSNYMHGHLISYCSSLRSNSKVRGGYGDLSNVDVRIRSFPTNINSKKDLLALKLSSTSNTASENTSSLSNAESTNINNVDSLSVQAATIASQWLQLLQQDINGRLAALRNSKKRVQDVIATEIPFLLSKEFSSDQENDTCNIKESATCYSNKATPELHEIHWGMLFKKMDKALSDEEKQLECWLNQVNSMLQHCEQGLQYIPRNGGFSLQCLGTMENDLRSGMEESDRELAVRAAAASIYSTCNFLFSKENMTS</sequence>
<accession>A0AAD3SZ77</accession>
<evidence type="ECO:0000313" key="3">
    <source>
        <dbReference type="Proteomes" id="UP001279734"/>
    </source>
</evidence>